<feature type="transmembrane region" description="Helical" evidence="1">
    <location>
        <begin position="17"/>
        <end position="40"/>
    </location>
</feature>
<accession>A0AAE3EU29</accession>
<keyword evidence="1" id="KW-1133">Transmembrane helix</keyword>
<gene>
    <name evidence="2" type="ORF">K8352_02535</name>
</gene>
<protein>
    <submittedName>
        <fullName evidence="2">Uncharacterized protein</fullName>
    </submittedName>
</protein>
<keyword evidence="3" id="KW-1185">Reference proteome</keyword>
<evidence type="ECO:0000256" key="1">
    <source>
        <dbReference type="SAM" id="Phobius"/>
    </source>
</evidence>
<sequence>MSDFKERQNKRIRQSKILFLIGILLVVLVPIVLTQFSFLFDFTNTGQIGDTIGGITSPITNLIGAILVYYAFLVQLDANKLIFQQIQEEKAEQKTSKNRDYIFEIFKFLKEEFYSFTITGDKRIGSGNESQYVLVEYKGAEAMEKMFHKLMRNHDQDDWHRDNIKLLEFLNIISLFKNFLAKLDEVEIPLIDKKFFLENVEYIYTSKMKVSIEKMIEPCPKCGEFHGGNPERIIEINNEIYILIEKIKKNYA</sequence>
<dbReference type="Proteomes" id="UP001200642">
    <property type="component" value="Unassembled WGS sequence"/>
</dbReference>
<evidence type="ECO:0000313" key="2">
    <source>
        <dbReference type="EMBL" id="MCG2459621.1"/>
    </source>
</evidence>
<organism evidence="2 3">
    <name type="scientific">Cerina litoralis</name>
    <dbReference type="NCBI Taxonomy" id="2874477"/>
    <lineage>
        <taxon>Bacteria</taxon>
        <taxon>Pseudomonadati</taxon>
        <taxon>Bacteroidota</taxon>
        <taxon>Flavobacteriia</taxon>
        <taxon>Flavobacteriales</taxon>
        <taxon>Flavobacteriaceae</taxon>
        <taxon>Cerina</taxon>
    </lineage>
</organism>
<comment type="caution">
    <text evidence="2">The sequence shown here is derived from an EMBL/GenBank/DDBJ whole genome shotgun (WGS) entry which is preliminary data.</text>
</comment>
<name>A0AAE3EU29_9FLAO</name>
<dbReference type="AlphaFoldDB" id="A0AAE3EU29"/>
<evidence type="ECO:0000313" key="3">
    <source>
        <dbReference type="Proteomes" id="UP001200642"/>
    </source>
</evidence>
<reference evidence="2" key="1">
    <citation type="submission" date="2023-02" db="EMBL/GenBank/DDBJ databases">
        <title>Genome of Flavobacteriaceae gen. nov. sp. strain F89.</title>
        <authorList>
            <person name="Wang Y."/>
        </authorList>
    </citation>
    <scope>NUCLEOTIDE SEQUENCE</scope>
    <source>
        <strain evidence="2">F89</strain>
    </source>
</reference>
<keyword evidence="1" id="KW-0812">Transmembrane</keyword>
<dbReference type="EMBL" id="JAIRBC010000003">
    <property type="protein sequence ID" value="MCG2459621.1"/>
    <property type="molecule type" value="Genomic_DNA"/>
</dbReference>
<proteinExistence type="predicted"/>
<dbReference type="RefSeq" id="WP_317900768.1">
    <property type="nucleotide sequence ID" value="NZ_JAIRBC010000003.1"/>
</dbReference>
<keyword evidence="1" id="KW-0472">Membrane</keyword>
<feature type="transmembrane region" description="Helical" evidence="1">
    <location>
        <begin position="52"/>
        <end position="72"/>
    </location>
</feature>